<keyword evidence="4" id="KW-0281">Fimbrium</keyword>
<dbReference type="GO" id="GO:0009289">
    <property type="term" value="C:pilus"/>
    <property type="evidence" value="ECO:0007669"/>
    <property type="project" value="UniProtKB-SubCell"/>
</dbReference>
<dbReference type="PANTHER" id="PTHR33420:SF3">
    <property type="entry name" value="FIMBRIAL SUBUNIT ELFA"/>
    <property type="match status" value="1"/>
</dbReference>
<evidence type="ECO:0000256" key="5">
    <source>
        <dbReference type="SAM" id="SignalP"/>
    </source>
</evidence>
<dbReference type="PANTHER" id="PTHR33420">
    <property type="entry name" value="FIMBRIAL SUBUNIT ELFA-RELATED"/>
    <property type="match status" value="1"/>
</dbReference>
<reference evidence="6 7" key="1">
    <citation type="journal article" date="2012" name="BMC Genomics">
        <title>Comparative genomics of the classical Bordetella subspecies: the evolution and exchange of virulence-associated diversity amongst closely related pathogens.</title>
        <authorList>
            <person name="Park J."/>
            <person name="Zhang Y."/>
            <person name="Buboltz A.M."/>
            <person name="Zhang X."/>
            <person name="Schuster S.C."/>
            <person name="Ahuja U."/>
            <person name="Liu M."/>
            <person name="Miller J.F."/>
            <person name="Sebaihia M."/>
            <person name="Bentley S.D."/>
            <person name="Parkhill J."/>
            <person name="Harvill E.T."/>
        </authorList>
    </citation>
    <scope>NUCLEOTIDE SEQUENCE [LARGE SCALE GENOMIC DNA]</scope>
    <source>
        <strain evidence="6 7">253</strain>
    </source>
</reference>
<organism evidence="6 7">
    <name type="scientific">Bordetella bronchiseptica 253</name>
    <dbReference type="NCBI Taxonomy" id="568707"/>
    <lineage>
        <taxon>Bacteria</taxon>
        <taxon>Pseudomonadati</taxon>
        <taxon>Pseudomonadota</taxon>
        <taxon>Betaproteobacteria</taxon>
        <taxon>Burkholderiales</taxon>
        <taxon>Alcaligenaceae</taxon>
        <taxon>Bordetella</taxon>
    </lineage>
</organism>
<dbReference type="OrthoDB" id="9033056at2"/>
<sequence length="208" mass="21870">MQAKSSVLRASVCAGALALAFAAHADDGTIVITGTITDTTCVIENPAGPDHLRIVILPTISKNALRKPGDQAGRTRFDIKLKDCPSNVGNGIKLYFEPGATTDYATGDLKAYKIQYSSSDPKTQTAQISGATETTGVQIRLSNLNDSKITMGANEQMQHAQGFDPVAQASGGKKSVTLSYLASYVRKSSGDVDSGSITTYVGFSVVYP</sequence>
<dbReference type="AlphaFoldDB" id="A0A0C6P3F0"/>
<proteinExistence type="inferred from homology"/>
<keyword evidence="3 5" id="KW-0732">Signal</keyword>
<dbReference type="RefSeq" id="WP_003813278.1">
    <property type="nucleotide sequence ID" value="NC_019382.1"/>
</dbReference>
<dbReference type="InterPro" id="IPR008966">
    <property type="entry name" value="Adhesion_dom_sf"/>
</dbReference>
<evidence type="ECO:0000256" key="2">
    <source>
        <dbReference type="ARBA" id="ARBA00006671"/>
    </source>
</evidence>
<dbReference type="InterPro" id="IPR050263">
    <property type="entry name" value="Bact_Fimbrial_Adh_Pro"/>
</dbReference>
<dbReference type="InterPro" id="IPR039458">
    <property type="entry name" value="FimA-like"/>
</dbReference>
<evidence type="ECO:0000313" key="6">
    <source>
        <dbReference type="EMBL" id="CCJ53147.1"/>
    </source>
</evidence>
<dbReference type="Pfam" id="PF16970">
    <property type="entry name" value="FimA"/>
    <property type="match status" value="1"/>
</dbReference>
<evidence type="ECO:0000256" key="3">
    <source>
        <dbReference type="ARBA" id="ARBA00022729"/>
    </source>
</evidence>
<dbReference type="EMBL" id="HE965806">
    <property type="protein sequence ID" value="CCJ53147.1"/>
    <property type="molecule type" value="Genomic_DNA"/>
</dbReference>
<dbReference type="GeneID" id="56477976"/>
<dbReference type="InterPro" id="IPR036937">
    <property type="entry name" value="Adhesion_dom_fimbrial_sf"/>
</dbReference>
<gene>
    <name evidence="6" type="primary">fimN</name>
    <name evidence="6" type="ORF">BN112_1229</name>
</gene>
<dbReference type="GO" id="GO:0043709">
    <property type="term" value="P:cell adhesion involved in single-species biofilm formation"/>
    <property type="evidence" value="ECO:0007669"/>
    <property type="project" value="TreeGrafter"/>
</dbReference>
<dbReference type="Gene3D" id="2.60.40.1090">
    <property type="entry name" value="Fimbrial-type adhesion domain"/>
    <property type="match status" value="1"/>
</dbReference>
<accession>A0A0C6P3F0</accession>
<dbReference type="HOGENOM" id="CLU_088965_2_0_4"/>
<feature type="chain" id="PRO_5002189823" evidence="5">
    <location>
        <begin position="26"/>
        <end position="208"/>
    </location>
</feature>
<evidence type="ECO:0000256" key="4">
    <source>
        <dbReference type="ARBA" id="ARBA00023263"/>
    </source>
</evidence>
<name>A0A0C6P3F0_BORBO</name>
<comment type="subcellular location">
    <subcellularLocation>
        <location evidence="1">Fimbrium</location>
    </subcellularLocation>
</comment>
<comment type="similarity">
    <text evidence="2">Belongs to the fimbrial protein family.</text>
</comment>
<dbReference type="KEGG" id="bbh:BN112_1229"/>
<protein>
    <submittedName>
        <fullName evidence="6">Fimbrial subunit protein</fullName>
    </submittedName>
</protein>
<feature type="signal peptide" evidence="5">
    <location>
        <begin position="1"/>
        <end position="25"/>
    </location>
</feature>
<evidence type="ECO:0000256" key="1">
    <source>
        <dbReference type="ARBA" id="ARBA00004561"/>
    </source>
</evidence>
<dbReference type="SUPFAM" id="SSF49401">
    <property type="entry name" value="Bacterial adhesins"/>
    <property type="match status" value="1"/>
</dbReference>
<evidence type="ECO:0000313" key="7">
    <source>
        <dbReference type="Proteomes" id="UP000007564"/>
    </source>
</evidence>
<dbReference type="Proteomes" id="UP000007564">
    <property type="component" value="Chromosome"/>
</dbReference>